<dbReference type="GO" id="GO:0005886">
    <property type="term" value="C:plasma membrane"/>
    <property type="evidence" value="ECO:0007669"/>
    <property type="project" value="UniProtKB-SubCell"/>
</dbReference>
<feature type="transmembrane region" description="Helical" evidence="10">
    <location>
        <begin position="818"/>
        <end position="837"/>
    </location>
</feature>
<feature type="transmembrane region" description="Helical" evidence="10">
    <location>
        <begin position="457"/>
        <end position="482"/>
    </location>
</feature>
<feature type="transmembrane region" description="Helical" evidence="10">
    <location>
        <begin position="791"/>
        <end position="812"/>
    </location>
</feature>
<feature type="transmembrane region" description="Helical" evidence="10">
    <location>
        <begin position="502"/>
        <end position="523"/>
    </location>
</feature>
<dbReference type="PANTHER" id="PTHR43373">
    <property type="entry name" value="NA(+)/H(+) ANTIPORTER SUBUNIT"/>
    <property type="match status" value="1"/>
</dbReference>
<evidence type="ECO:0000259" key="14">
    <source>
        <dbReference type="Pfam" id="PF13244"/>
    </source>
</evidence>
<evidence type="ECO:0000256" key="2">
    <source>
        <dbReference type="ARBA" id="ARBA00022448"/>
    </source>
</evidence>
<dbReference type="InterPro" id="IPR001750">
    <property type="entry name" value="ND/Mrp_TM"/>
</dbReference>
<feature type="transmembrane region" description="Helical" evidence="10">
    <location>
        <begin position="573"/>
        <end position="594"/>
    </location>
</feature>
<feature type="transmembrane region" description="Helical" evidence="10">
    <location>
        <begin position="691"/>
        <end position="712"/>
    </location>
</feature>
<dbReference type="InterPro" id="IPR007182">
    <property type="entry name" value="MnhB"/>
</dbReference>
<dbReference type="EMBL" id="CP037867">
    <property type="protein sequence ID" value="QBM27929.1"/>
    <property type="molecule type" value="Genomic_DNA"/>
</dbReference>
<feature type="transmembrane region" description="Helical" evidence="10">
    <location>
        <begin position="405"/>
        <end position="426"/>
    </location>
</feature>
<feature type="transmembrane region" description="Helical" evidence="10">
    <location>
        <begin position="364"/>
        <end position="385"/>
    </location>
</feature>
<dbReference type="InterPro" id="IPR050616">
    <property type="entry name" value="CPA3_Na-H_Antiporter_A"/>
</dbReference>
<feature type="transmembrane region" description="Helical" evidence="10">
    <location>
        <begin position="163"/>
        <end position="186"/>
    </location>
</feature>
<feature type="transmembrane region" description="Helical" evidence="10">
    <location>
        <begin position="606"/>
        <end position="623"/>
    </location>
</feature>
<feature type="domain" description="Na+/H+ antiporter MnhB subunit-related protein" evidence="13">
    <location>
        <begin position="793"/>
        <end position="919"/>
    </location>
</feature>
<evidence type="ECO:0000256" key="10">
    <source>
        <dbReference type="SAM" id="Phobius"/>
    </source>
</evidence>
<dbReference type="Pfam" id="PF20501">
    <property type="entry name" value="MbhE"/>
    <property type="match status" value="1"/>
</dbReference>
<accession>A0A4P6WZ21</accession>
<feature type="transmembrane region" description="Helical" evidence="10">
    <location>
        <begin position="27"/>
        <end position="45"/>
    </location>
</feature>
<feature type="transmembrane region" description="Helical" evidence="10">
    <location>
        <begin position="753"/>
        <end position="770"/>
    </location>
</feature>
<keyword evidence="7" id="KW-0406">Ion transport</keyword>
<feature type="transmembrane region" description="Helical" evidence="10">
    <location>
        <begin position="857"/>
        <end position="878"/>
    </location>
</feature>
<feature type="transmembrane region" description="Helical" evidence="10">
    <location>
        <begin position="131"/>
        <end position="151"/>
    </location>
</feature>
<evidence type="ECO:0000259" key="12">
    <source>
        <dbReference type="Pfam" id="PF00662"/>
    </source>
</evidence>
<feature type="transmembrane region" description="Helical" evidence="10">
    <location>
        <begin position="273"/>
        <end position="291"/>
    </location>
</feature>
<comment type="subcellular location">
    <subcellularLocation>
        <location evidence="1">Cell membrane</location>
        <topology evidence="1">Multi-pass membrane protein</topology>
    </subcellularLocation>
    <subcellularLocation>
        <location evidence="9">Membrane</location>
        <topology evidence="9">Multi-pass membrane protein</topology>
    </subcellularLocation>
</comment>
<feature type="domain" description="NADH-Ubiquinone oxidoreductase (complex I) chain 5 N-terminal" evidence="12">
    <location>
        <begin position="65"/>
        <end position="110"/>
    </location>
</feature>
<name>A0A4P6WZ21_HYDPS</name>
<feature type="transmembrane region" description="Helical" evidence="10">
    <location>
        <begin position="206"/>
        <end position="230"/>
    </location>
</feature>
<keyword evidence="2" id="KW-0813">Transport</keyword>
<keyword evidence="4" id="KW-1003">Cell membrane</keyword>
<evidence type="ECO:0000256" key="3">
    <source>
        <dbReference type="ARBA" id="ARBA00022449"/>
    </source>
</evidence>
<evidence type="ECO:0000259" key="13">
    <source>
        <dbReference type="Pfam" id="PF04039"/>
    </source>
</evidence>
<keyword evidence="3" id="KW-0050">Antiport</keyword>
<dbReference type="Pfam" id="PF00662">
    <property type="entry name" value="Proton_antipo_N"/>
    <property type="match status" value="1"/>
</dbReference>
<dbReference type="KEGG" id="hpse:HPF_09540"/>
<dbReference type="Pfam" id="PF04039">
    <property type="entry name" value="MnhB"/>
    <property type="match status" value="1"/>
</dbReference>
<evidence type="ECO:0000256" key="6">
    <source>
        <dbReference type="ARBA" id="ARBA00022989"/>
    </source>
</evidence>
<keyword evidence="5 9" id="KW-0812">Transmembrane</keyword>
<dbReference type="Pfam" id="PF00361">
    <property type="entry name" value="Proton_antipo_M"/>
    <property type="match status" value="1"/>
</dbReference>
<dbReference type="NCBIfam" id="NF009288">
    <property type="entry name" value="PRK12648.1"/>
    <property type="match status" value="1"/>
</dbReference>
<dbReference type="Proteomes" id="UP000293912">
    <property type="component" value="Chromosome"/>
</dbReference>
<proteinExistence type="predicted"/>
<evidence type="ECO:0000313" key="17">
    <source>
        <dbReference type="Proteomes" id="UP000293912"/>
    </source>
</evidence>
<evidence type="ECO:0000256" key="5">
    <source>
        <dbReference type="ARBA" id="ARBA00022692"/>
    </source>
</evidence>
<keyword evidence="6 10" id="KW-1133">Transmembrane helix</keyword>
<evidence type="ECO:0000256" key="7">
    <source>
        <dbReference type="ARBA" id="ARBA00023065"/>
    </source>
</evidence>
<feature type="transmembrane region" description="Helical" evidence="10">
    <location>
        <begin position="80"/>
        <end position="101"/>
    </location>
</feature>
<feature type="transmembrane region" description="Helical" evidence="10">
    <location>
        <begin position="898"/>
        <end position="922"/>
    </location>
</feature>
<reference evidence="16 17" key="1">
    <citation type="submission" date="2019-03" db="EMBL/GenBank/DDBJ databases">
        <authorList>
            <person name="Sebastian G."/>
            <person name="Baumann P."/>
            <person name="Ruckert C."/>
            <person name="Kalinowski J."/>
            <person name="Nebel B."/>
            <person name="Takors R."/>
            <person name="Blombach B."/>
        </authorList>
    </citation>
    <scope>NUCLEOTIDE SEQUENCE [LARGE SCALE GENOMIC DNA]</scope>
    <source>
        <strain evidence="16 17">DSM 1084</strain>
    </source>
</reference>
<dbReference type="AlphaFoldDB" id="A0A4P6WZ21"/>
<feature type="domain" description="MrpA C-terminal/MbhD" evidence="14">
    <location>
        <begin position="614"/>
        <end position="679"/>
    </location>
</feature>
<keyword evidence="8 10" id="KW-0472">Membrane</keyword>
<protein>
    <submittedName>
        <fullName evidence="16">Na(+)/H(+) antiporter subunit A</fullName>
    </submittedName>
</protein>
<evidence type="ECO:0000259" key="15">
    <source>
        <dbReference type="Pfam" id="PF20501"/>
    </source>
</evidence>
<feature type="transmembrane region" description="Helical" evidence="10">
    <location>
        <begin position="630"/>
        <end position="650"/>
    </location>
</feature>
<organism evidence="16 17">
    <name type="scientific">Hydrogenophaga pseudoflava</name>
    <name type="common">Pseudomonas carboxydoflava</name>
    <dbReference type="NCBI Taxonomy" id="47421"/>
    <lineage>
        <taxon>Bacteria</taxon>
        <taxon>Pseudomonadati</taxon>
        <taxon>Pseudomonadota</taxon>
        <taxon>Betaproteobacteria</taxon>
        <taxon>Burkholderiales</taxon>
        <taxon>Comamonadaceae</taxon>
        <taxon>Hydrogenophaga</taxon>
    </lineage>
</organism>
<feature type="domain" description="NADH:quinone oxidoreductase/Mrp antiporter transmembrane" evidence="11">
    <location>
        <begin position="126"/>
        <end position="400"/>
    </location>
</feature>
<dbReference type="InterPro" id="IPR001516">
    <property type="entry name" value="Proton_antipo_N"/>
</dbReference>
<dbReference type="PANTHER" id="PTHR43373:SF1">
    <property type="entry name" value="NA(+)_H(+) ANTIPORTER SUBUNIT A"/>
    <property type="match status" value="1"/>
</dbReference>
<dbReference type="GO" id="GO:0015297">
    <property type="term" value="F:antiporter activity"/>
    <property type="evidence" value="ECO:0007669"/>
    <property type="project" value="UniProtKB-KW"/>
</dbReference>
<evidence type="ECO:0000256" key="1">
    <source>
        <dbReference type="ARBA" id="ARBA00004651"/>
    </source>
</evidence>
<dbReference type="Pfam" id="PF13244">
    <property type="entry name" value="MbhD"/>
    <property type="match status" value="1"/>
</dbReference>
<evidence type="ECO:0000256" key="8">
    <source>
        <dbReference type="ARBA" id="ARBA00023136"/>
    </source>
</evidence>
<dbReference type="RefSeq" id="WP_133156460.1">
    <property type="nucleotide sequence ID" value="NZ_CP037867.1"/>
</dbReference>
<feature type="transmembrane region" description="Helical" evidence="10">
    <location>
        <begin position="656"/>
        <end position="679"/>
    </location>
</feature>
<dbReference type="InterPro" id="IPR025383">
    <property type="entry name" value="MrpA_C/MbhD"/>
</dbReference>
<feature type="domain" description="MrpA C-terminal/MbhE" evidence="15">
    <location>
        <begin position="689"/>
        <end position="776"/>
    </location>
</feature>
<dbReference type="GO" id="GO:0006811">
    <property type="term" value="P:monoatomic ion transport"/>
    <property type="evidence" value="ECO:0007669"/>
    <property type="project" value="UniProtKB-KW"/>
</dbReference>
<gene>
    <name evidence="16" type="primary">mrpA2</name>
    <name evidence="16" type="ORF">HPF_09540</name>
</gene>
<evidence type="ECO:0000259" key="11">
    <source>
        <dbReference type="Pfam" id="PF00361"/>
    </source>
</evidence>
<dbReference type="PRINTS" id="PR01434">
    <property type="entry name" value="NADHDHGNASE5"/>
</dbReference>
<evidence type="ECO:0000256" key="4">
    <source>
        <dbReference type="ARBA" id="ARBA00022475"/>
    </source>
</evidence>
<dbReference type="InterPro" id="IPR046806">
    <property type="entry name" value="MrpA_C/MbhE"/>
</dbReference>
<evidence type="ECO:0000313" key="16">
    <source>
        <dbReference type="EMBL" id="QBM27929.1"/>
    </source>
</evidence>
<evidence type="ECO:0000256" key="9">
    <source>
        <dbReference type="RuleBase" id="RU000320"/>
    </source>
</evidence>
<feature type="transmembrane region" description="Helical" evidence="10">
    <location>
        <begin position="242"/>
        <end position="261"/>
    </location>
</feature>
<sequence length="944" mass="99866">MLLLIVLLPLLLGTVATACLGSKSRPLTALAAGLVTASALALLLAQAPAVFAGQTVINAWPWVPEIGLQLSFRLDGLSLMFAGLILFIGLLIVLYAAYYLAPEDSAGKFYSFMMLFMAAMLGVVLSDNLLLLVVFWELTSISSFLLIGFWSHRADARAGARQALAVTGGGGLAMLGGFVLLGQIAGTYELSAMAKNVAAIQADPRFVPALLLILLGAFTKSAQFPFHFWLPDAMAAPTPVSAYLHSATMVKAGVFLLMRLYPVLAGTGHFEAIVSAAGLATVLFAAFIAIFKHDLKGLLAYSTVSHLGLIVFLIGLGSPLAAVAAVFHVLNHAAFKASLFMIAGIVDHETHSRDMRQLGGLWKFMPWTATLSMVAAASMAGVPLTNGFLSKEMFFTEAVVGTSGIYAWLVPALVTLAGVFSVAYSLRFVHDTYFNGELGDVPNDHPHEPPLGMKLPAMLLVIICIAVGLAPALTFGPLVHVAATALLGQALPEYHLAIWHGFNLPLLMSAIALAVGVGLYLWLAKGRRLHHIASENWFGVATGRSIFEWLIDRLFGLSGRLTARLETGSLQRYVGWLLLTALVLGALPFLGSGIGTGTRPQMPATPLAWAMWALLLLTCIAIARTHHQRFQTVVLVGVVGVAASLTFLGFSAPDLALTQLSVDIVSTVLLLMGLALLPQTSPKETPALRKGLHALLALGGGAAMSVITWLVLTRDHESISWYFLQESLPKGGGTNVVNVILVDFRGYDTMGEITVLGIAAVGVLALMDGLRTRRPGMDPEGRAWTFAQQPLLLRVAASVVLPLALVFSLYIFMRGHNLPGGGFIAGLITAVALVLQFMSLGQARAEQFLRAGGGRRFVRWVGSGLGIAGLTGVGAFALGRPFLTSAHGHPHVPMLGELPLATAAIFDLGVYLTVVGSTLLTISVLGQASRELPATATPTPRSAA</sequence>
<feature type="transmembrane region" description="Helical" evidence="10">
    <location>
        <begin position="108"/>
        <end position="125"/>
    </location>
</feature>
<keyword evidence="17" id="KW-1185">Reference proteome</keyword>
<feature type="transmembrane region" description="Helical" evidence="10">
    <location>
        <begin position="298"/>
        <end position="316"/>
    </location>
</feature>
<feature type="transmembrane region" description="Helical" evidence="10">
    <location>
        <begin position="322"/>
        <end position="343"/>
    </location>
</feature>